<sequence length="66" mass="7433">MPEGSRTTSALHTQGTGPCRQPRAWGLDATLLRRNKCVYSSLFGLWGPLDWGLTGTFYQRQCDMKI</sequence>
<dbReference type="EMBL" id="CADEHS020000564">
    <property type="protein sequence ID" value="CAG9954236.1"/>
    <property type="molecule type" value="Genomic_DNA"/>
</dbReference>
<dbReference type="Proteomes" id="UP000836387">
    <property type="component" value="Unassembled WGS sequence"/>
</dbReference>
<proteinExistence type="predicted"/>
<evidence type="ECO:0000313" key="2">
    <source>
        <dbReference type="Proteomes" id="UP000836387"/>
    </source>
</evidence>
<keyword evidence="2" id="KW-1185">Reference proteome</keyword>
<accession>A0ACA9ULE4</accession>
<evidence type="ECO:0000313" key="1">
    <source>
        <dbReference type="EMBL" id="CAG9954236.1"/>
    </source>
</evidence>
<reference evidence="1" key="1">
    <citation type="submission" date="2020-04" db="EMBL/GenBank/DDBJ databases">
        <authorList>
            <person name="Broberg M."/>
        </authorList>
    </citation>
    <scope>NUCLEOTIDE SEQUENCE</scope>
</reference>
<organism evidence="1 2">
    <name type="scientific">Clonostachys rosea f. rosea IK726</name>
    <dbReference type="NCBI Taxonomy" id="1349383"/>
    <lineage>
        <taxon>Eukaryota</taxon>
        <taxon>Fungi</taxon>
        <taxon>Dikarya</taxon>
        <taxon>Ascomycota</taxon>
        <taxon>Pezizomycotina</taxon>
        <taxon>Sordariomycetes</taxon>
        <taxon>Hypocreomycetidae</taxon>
        <taxon>Hypocreales</taxon>
        <taxon>Bionectriaceae</taxon>
        <taxon>Clonostachys</taxon>
    </lineage>
</organism>
<name>A0ACA9ULE4_BIOOC</name>
<gene>
    <name evidence="1" type="ORF">CRV2_00014830</name>
</gene>
<reference evidence="1" key="2">
    <citation type="submission" date="2021-10" db="EMBL/GenBank/DDBJ databases">
        <authorList>
            <person name="Piombo E."/>
        </authorList>
    </citation>
    <scope>NUCLEOTIDE SEQUENCE</scope>
</reference>
<comment type="caution">
    <text evidence="1">The sequence shown here is derived from an EMBL/GenBank/DDBJ whole genome shotgun (WGS) entry which is preliminary data.</text>
</comment>
<protein>
    <submittedName>
        <fullName evidence="1">Uncharacterized protein</fullName>
    </submittedName>
</protein>